<keyword evidence="1" id="KW-1185">Reference proteome</keyword>
<proteinExistence type="predicted"/>
<name>A0A915EKU4_9BILA</name>
<dbReference type="Gene3D" id="3.40.50.1820">
    <property type="entry name" value="alpha/beta hydrolase"/>
    <property type="match status" value="1"/>
</dbReference>
<organism evidence="1 2">
    <name type="scientific">Ditylenchus dipsaci</name>
    <dbReference type="NCBI Taxonomy" id="166011"/>
    <lineage>
        <taxon>Eukaryota</taxon>
        <taxon>Metazoa</taxon>
        <taxon>Ecdysozoa</taxon>
        <taxon>Nematoda</taxon>
        <taxon>Chromadorea</taxon>
        <taxon>Rhabditida</taxon>
        <taxon>Tylenchina</taxon>
        <taxon>Tylenchomorpha</taxon>
        <taxon>Sphaerularioidea</taxon>
        <taxon>Anguinidae</taxon>
        <taxon>Anguininae</taxon>
        <taxon>Ditylenchus</taxon>
    </lineage>
</organism>
<protein>
    <submittedName>
        <fullName evidence="2">Uncharacterized protein</fullName>
    </submittedName>
</protein>
<dbReference type="AlphaFoldDB" id="A0A915EKU4"/>
<sequence>MGGDQLTEAPNSKAESNTTWGVLKWMTRSRVFKWWPAIQPPRSQPSGRVRLVLRAACAGGAVTDWTLYDTCYTERYMGLPLGEGKNCTRGLECWVVWTLCRMKLEGC</sequence>
<accession>A0A915EKU4</accession>
<evidence type="ECO:0000313" key="1">
    <source>
        <dbReference type="Proteomes" id="UP000887574"/>
    </source>
</evidence>
<evidence type="ECO:0000313" key="2">
    <source>
        <dbReference type="WBParaSite" id="jg6438"/>
    </source>
</evidence>
<dbReference type="WBParaSite" id="jg6438">
    <property type="protein sequence ID" value="jg6438"/>
    <property type="gene ID" value="jg6438"/>
</dbReference>
<dbReference type="Proteomes" id="UP000887574">
    <property type="component" value="Unplaced"/>
</dbReference>
<dbReference type="InterPro" id="IPR029058">
    <property type="entry name" value="AB_hydrolase_fold"/>
</dbReference>
<reference evidence="2" key="1">
    <citation type="submission" date="2022-11" db="UniProtKB">
        <authorList>
            <consortium name="WormBaseParasite"/>
        </authorList>
    </citation>
    <scope>IDENTIFICATION</scope>
</reference>